<evidence type="ECO:0000256" key="4">
    <source>
        <dbReference type="SAM" id="Phobius"/>
    </source>
</evidence>
<sequence>MLDGKVVAITGASSGIGAAIAAVLAGRGAKVVLGARRAERLEALAARIIADGGDVAWTVTDVRRRADLHGLVDLARSRYGRLDVLVGNAGIMPVSPLDELRVDEWDDMVDVNIKGILHGIGAALPVFRAQGAGQFVHIASTSGHRTVPGQAVYSGTKFAVRAISEGLRQEAGPDLRVTIVSPGITHTEFSRTMESPDLRARLVELRDRIAMPPEAVARAVAYAIEQPADIDLNEVIIRPTAQA</sequence>
<protein>
    <submittedName>
        <fullName evidence="5">Oxidoreductase</fullName>
    </submittedName>
</protein>
<dbReference type="InterPro" id="IPR020904">
    <property type="entry name" value="Sc_DH/Rdtase_CS"/>
</dbReference>
<dbReference type="SUPFAM" id="SSF51735">
    <property type="entry name" value="NAD(P)-binding Rossmann-fold domains"/>
    <property type="match status" value="1"/>
</dbReference>
<dbReference type="PROSITE" id="PS00061">
    <property type="entry name" value="ADH_SHORT"/>
    <property type="match status" value="1"/>
</dbReference>
<evidence type="ECO:0000313" key="5">
    <source>
        <dbReference type="EMBL" id="AXB42579.1"/>
    </source>
</evidence>
<keyword evidence="2" id="KW-0560">Oxidoreductase</keyword>
<dbReference type="InterPro" id="IPR036291">
    <property type="entry name" value="NAD(P)-bd_dom_sf"/>
</dbReference>
<proteinExistence type="inferred from homology"/>
<keyword evidence="4" id="KW-0472">Membrane</keyword>
<evidence type="ECO:0000256" key="1">
    <source>
        <dbReference type="ARBA" id="ARBA00006484"/>
    </source>
</evidence>
<feature type="transmembrane region" description="Helical" evidence="4">
    <location>
        <begin position="6"/>
        <end position="26"/>
    </location>
</feature>
<dbReference type="PRINTS" id="PR00081">
    <property type="entry name" value="GDHRDH"/>
</dbReference>
<dbReference type="AlphaFoldDB" id="A0A344L3F5"/>
<accession>A0A344L3F5</accession>
<dbReference type="PRINTS" id="PR00080">
    <property type="entry name" value="SDRFAMILY"/>
</dbReference>
<keyword evidence="4" id="KW-1133">Transmembrane helix</keyword>
<organism evidence="5 6">
    <name type="scientific">Amycolatopsis albispora</name>
    <dbReference type="NCBI Taxonomy" id="1804986"/>
    <lineage>
        <taxon>Bacteria</taxon>
        <taxon>Bacillati</taxon>
        <taxon>Actinomycetota</taxon>
        <taxon>Actinomycetes</taxon>
        <taxon>Pseudonocardiales</taxon>
        <taxon>Pseudonocardiaceae</taxon>
        <taxon>Amycolatopsis</taxon>
    </lineage>
</organism>
<dbReference type="EMBL" id="CP015163">
    <property type="protein sequence ID" value="AXB42579.1"/>
    <property type="molecule type" value="Genomic_DNA"/>
</dbReference>
<evidence type="ECO:0000256" key="3">
    <source>
        <dbReference type="RuleBase" id="RU000363"/>
    </source>
</evidence>
<dbReference type="FunFam" id="3.40.50.720:FF:000047">
    <property type="entry name" value="NADP-dependent L-serine/L-allo-threonine dehydrogenase"/>
    <property type="match status" value="1"/>
</dbReference>
<dbReference type="GO" id="GO:0016616">
    <property type="term" value="F:oxidoreductase activity, acting on the CH-OH group of donors, NAD or NADP as acceptor"/>
    <property type="evidence" value="ECO:0007669"/>
    <property type="project" value="UniProtKB-ARBA"/>
</dbReference>
<comment type="similarity">
    <text evidence="1 3">Belongs to the short-chain dehydrogenases/reductases (SDR) family.</text>
</comment>
<reference evidence="5 6" key="1">
    <citation type="submission" date="2016-04" db="EMBL/GenBank/DDBJ databases">
        <title>Complete genome sequence and analysis of deep-sea sediment isolate, Amycolatopsis sp. WP1.</title>
        <authorList>
            <person name="Wang H."/>
            <person name="Chen S."/>
            <person name="Wu Q."/>
        </authorList>
    </citation>
    <scope>NUCLEOTIDE SEQUENCE [LARGE SCALE GENOMIC DNA]</scope>
    <source>
        <strain evidence="5 6">WP1</strain>
    </source>
</reference>
<dbReference type="InterPro" id="IPR002347">
    <property type="entry name" value="SDR_fam"/>
</dbReference>
<gene>
    <name evidence="5" type="ORF">A4R43_08585</name>
</gene>
<keyword evidence="4" id="KW-0812">Transmembrane</keyword>
<dbReference type="KEGG" id="aab:A4R43_08585"/>
<evidence type="ECO:0000313" key="6">
    <source>
        <dbReference type="Proteomes" id="UP000250434"/>
    </source>
</evidence>
<dbReference type="RefSeq" id="WP_113691843.1">
    <property type="nucleotide sequence ID" value="NZ_CP015163.1"/>
</dbReference>
<evidence type="ECO:0000256" key="2">
    <source>
        <dbReference type="ARBA" id="ARBA00023002"/>
    </source>
</evidence>
<name>A0A344L3F5_9PSEU</name>
<dbReference type="Pfam" id="PF00106">
    <property type="entry name" value="adh_short"/>
    <property type="match status" value="1"/>
</dbReference>
<dbReference type="Gene3D" id="3.40.50.720">
    <property type="entry name" value="NAD(P)-binding Rossmann-like Domain"/>
    <property type="match status" value="1"/>
</dbReference>
<keyword evidence="6" id="KW-1185">Reference proteome</keyword>
<dbReference type="OrthoDB" id="9775296at2"/>
<dbReference type="PANTHER" id="PTHR43115:SF4">
    <property type="entry name" value="DEHYDROGENASE_REDUCTASE SDR FAMILY MEMBER 11"/>
    <property type="match status" value="1"/>
</dbReference>
<dbReference type="Proteomes" id="UP000250434">
    <property type="component" value="Chromosome"/>
</dbReference>
<dbReference type="PANTHER" id="PTHR43115">
    <property type="entry name" value="DEHYDROGENASE/REDUCTASE SDR FAMILY MEMBER 11"/>
    <property type="match status" value="1"/>
</dbReference>